<dbReference type="PANTHER" id="PTHR37299">
    <property type="entry name" value="TRANSCRIPTIONAL REGULATOR-RELATED"/>
    <property type="match status" value="1"/>
</dbReference>
<evidence type="ECO:0000259" key="5">
    <source>
        <dbReference type="PROSITE" id="PS50930"/>
    </source>
</evidence>
<dbReference type="OrthoDB" id="9802383at2"/>
<dbReference type="PROSITE" id="PS50110">
    <property type="entry name" value="RESPONSE_REGULATORY"/>
    <property type="match status" value="1"/>
</dbReference>
<evidence type="ECO:0000313" key="6">
    <source>
        <dbReference type="EMBL" id="EHI58513.1"/>
    </source>
</evidence>
<sequence length="238" mass="27047">MIRIAVVEDDRNDMQILRGYLSRYEQENSAHFQVSTFSDGLDIVSDYKAEYDVILLDIQMKHLDGMSTAEKIRALDEDVIFIFITSTVQFAVQGYTVDALGYVLKPVPYLAFSQILGKAVRQVQKKQSKCYLTLDVDGCQMKLDMSQIFYVESQKHNILVHTEKGSYRTAGPLKRMEELLLPQGFAKCHNAYLVNLLHVTALMPNVVRLSDGTELSVSRARKKSFLDSFTDYVGGIQR</sequence>
<evidence type="ECO:0000256" key="2">
    <source>
        <dbReference type="ARBA" id="ARBA00024867"/>
    </source>
</evidence>
<accession>G5IIZ9</accession>
<keyword evidence="7" id="KW-1185">Reference proteome</keyword>
<feature type="domain" description="Response regulatory" evidence="4">
    <location>
        <begin position="3"/>
        <end position="120"/>
    </location>
</feature>
<dbReference type="SMART" id="SM00448">
    <property type="entry name" value="REC"/>
    <property type="match status" value="1"/>
</dbReference>
<keyword evidence="3" id="KW-0597">Phosphoprotein</keyword>
<dbReference type="InterPro" id="IPR011006">
    <property type="entry name" value="CheY-like_superfamily"/>
</dbReference>
<dbReference type="InterPro" id="IPR001789">
    <property type="entry name" value="Sig_transdc_resp-reg_receiver"/>
</dbReference>
<evidence type="ECO:0000256" key="3">
    <source>
        <dbReference type="PROSITE-ProRule" id="PRU00169"/>
    </source>
</evidence>
<dbReference type="Gene3D" id="3.40.50.2300">
    <property type="match status" value="1"/>
</dbReference>
<evidence type="ECO:0000259" key="4">
    <source>
        <dbReference type="PROSITE" id="PS50110"/>
    </source>
</evidence>
<dbReference type="AlphaFoldDB" id="G5IIZ9"/>
<organism evidence="6 7">
    <name type="scientific">Hungatella hathewayi WAL-18680</name>
    <dbReference type="NCBI Taxonomy" id="742737"/>
    <lineage>
        <taxon>Bacteria</taxon>
        <taxon>Bacillati</taxon>
        <taxon>Bacillota</taxon>
        <taxon>Clostridia</taxon>
        <taxon>Lachnospirales</taxon>
        <taxon>Lachnospiraceae</taxon>
        <taxon>Hungatella</taxon>
    </lineage>
</organism>
<comment type="function">
    <text evidence="2">May play the central regulatory role in sporulation. It may be an element of the effector pathway responsible for the activation of sporulation genes in response to nutritional stress. Spo0A may act in concert with spo0H (a sigma factor) to control the expression of some genes that are critical to the sporulation process.</text>
</comment>
<dbReference type="SUPFAM" id="SSF52172">
    <property type="entry name" value="CheY-like"/>
    <property type="match status" value="1"/>
</dbReference>
<feature type="domain" description="HTH LytTR-type" evidence="5">
    <location>
        <begin position="132"/>
        <end position="231"/>
    </location>
</feature>
<dbReference type="GO" id="GO:0003677">
    <property type="term" value="F:DNA binding"/>
    <property type="evidence" value="ECO:0007669"/>
    <property type="project" value="InterPro"/>
</dbReference>
<reference evidence="6 7" key="1">
    <citation type="submission" date="2011-08" db="EMBL/GenBank/DDBJ databases">
        <title>The Genome Sequence of Clostridium hathewayi WAL-18680.</title>
        <authorList>
            <consortium name="The Broad Institute Genome Sequencing Platform"/>
            <person name="Earl A."/>
            <person name="Ward D."/>
            <person name="Feldgarden M."/>
            <person name="Gevers D."/>
            <person name="Finegold S.M."/>
            <person name="Summanen P.H."/>
            <person name="Molitoris D.R."/>
            <person name="Song M."/>
            <person name="Daigneault M."/>
            <person name="Allen-Vercoe E."/>
            <person name="Young S.K."/>
            <person name="Zeng Q."/>
            <person name="Gargeya S."/>
            <person name="Fitzgerald M."/>
            <person name="Haas B."/>
            <person name="Abouelleil A."/>
            <person name="Alvarado L."/>
            <person name="Arachchi H.M."/>
            <person name="Berlin A."/>
            <person name="Brown A."/>
            <person name="Chapman S.B."/>
            <person name="Chen Z."/>
            <person name="Dunbar C."/>
            <person name="Freedman E."/>
            <person name="Gearin G."/>
            <person name="Gellesch M."/>
            <person name="Goldberg J."/>
            <person name="Griggs A."/>
            <person name="Gujja S."/>
            <person name="Heiman D."/>
            <person name="Howarth C."/>
            <person name="Larson L."/>
            <person name="Lui A."/>
            <person name="MacDonald P.J.P."/>
            <person name="Montmayeur A."/>
            <person name="Murphy C."/>
            <person name="Neiman D."/>
            <person name="Pearson M."/>
            <person name="Priest M."/>
            <person name="Roberts A."/>
            <person name="Saif S."/>
            <person name="Shea T."/>
            <person name="Shenoy N."/>
            <person name="Sisk P."/>
            <person name="Stolte C."/>
            <person name="Sykes S."/>
            <person name="Wortman J."/>
            <person name="Nusbaum C."/>
            <person name="Birren B."/>
        </authorList>
    </citation>
    <scope>NUCLEOTIDE SEQUENCE [LARGE SCALE GENOMIC DNA]</scope>
    <source>
        <strain evidence="6 7">WAL-18680</strain>
    </source>
</reference>
<dbReference type="Gene3D" id="2.40.50.1020">
    <property type="entry name" value="LytTr DNA-binding domain"/>
    <property type="match status" value="1"/>
</dbReference>
<comment type="caution">
    <text evidence="6">The sequence shown here is derived from an EMBL/GenBank/DDBJ whole genome shotgun (WGS) entry which is preliminary data.</text>
</comment>
<dbReference type="PATRIC" id="fig|742737.3.peg.3451"/>
<dbReference type="EMBL" id="ADLN01000096">
    <property type="protein sequence ID" value="EHI58513.1"/>
    <property type="molecule type" value="Genomic_DNA"/>
</dbReference>
<dbReference type="CDD" id="cd00156">
    <property type="entry name" value="REC"/>
    <property type="match status" value="1"/>
</dbReference>
<dbReference type="InterPro" id="IPR007492">
    <property type="entry name" value="LytTR_DNA-bd_dom"/>
</dbReference>
<dbReference type="InterPro" id="IPR046947">
    <property type="entry name" value="LytR-like"/>
</dbReference>
<evidence type="ECO:0000313" key="7">
    <source>
        <dbReference type="Proteomes" id="UP000005384"/>
    </source>
</evidence>
<protein>
    <recommendedName>
        <fullName evidence="1">Stage 0 sporulation protein A homolog</fullName>
    </recommendedName>
</protein>
<dbReference type="HOGENOM" id="CLU_000445_14_2_9"/>
<dbReference type="PROSITE" id="PS50930">
    <property type="entry name" value="HTH_LYTTR"/>
    <property type="match status" value="1"/>
</dbReference>
<dbReference type="Proteomes" id="UP000005384">
    <property type="component" value="Unassembled WGS sequence"/>
</dbReference>
<dbReference type="Pfam" id="PF00072">
    <property type="entry name" value="Response_reg"/>
    <property type="match status" value="1"/>
</dbReference>
<evidence type="ECO:0000256" key="1">
    <source>
        <dbReference type="ARBA" id="ARBA00018672"/>
    </source>
</evidence>
<dbReference type="SMART" id="SM00850">
    <property type="entry name" value="LytTR"/>
    <property type="match status" value="1"/>
</dbReference>
<proteinExistence type="predicted"/>
<name>G5IIZ9_9FIRM</name>
<dbReference type="PANTHER" id="PTHR37299:SF1">
    <property type="entry name" value="STAGE 0 SPORULATION PROTEIN A HOMOLOG"/>
    <property type="match status" value="1"/>
</dbReference>
<gene>
    <name evidence="6" type="ORF">HMPREF9473_03472</name>
</gene>
<feature type="modified residue" description="4-aspartylphosphate" evidence="3">
    <location>
        <position position="57"/>
    </location>
</feature>
<dbReference type="RefSeq" id="WP_006781462.1">
    <property type="nucleotide sequence ID" value="NZ_CP040506.1"/>
</dbReference>
<dbReference type="Pfam" id="PF04397">
    <property type="entry name" value="LytTR"/>
    <property type="match status" value="1"/>
</dbReference>
<dbReference type="GO" id="GO:0000156">
    <property type="term" value="F:phosphorelay response regulator activity"/>
    <property type="evidence" value="ECO:0007669"/>
    <property type="project" value="InterPro"/>
</dbReference>